<keyword evidence="10" id="KW-1185">Reference proteome</keyword>
<dbReference type="UniPathway" id="UPA00028">
    <property type="reaction ID" value="UER00005"/>
</dbReference>
<dbReference type="KEGG" id="plut:EI981_10535"/>
<evidence type="ECO:0000256" key="3">
    <source>
        <dbReference type="ARBA" id="ARBA00022598"/>
    </source>
</evidence>
<comment type="catalytic activity">
    <reaction evidence="7 8">
        <text>(R)-pantoate + beta-alanine + ATP = (R)-pantothenate + AMP + diphosphate + H(+)</text>
        <dbReference type="Rhea" id="RHEA:10912"/>
        <dbReference type="ChEBI" id="CHEBI:15378"/>
        <dbReference type="ChEBI" id="CHEBI:15980"/>
        <dbReference type="ChEBI" id="CHEBI:29032"/>
        <dbReference type="ChEBI" id="CHEBI:30616"/>
        <dbReference type="ChEBI" id="CHEBI:33019"/>
        <dbReference type="ChEBI" id="CHEBI:57966"/>
        <dbReference type="ChEBI" id="CHEBI:456215"/>
        <dbReference type="EC" id="6.3.2.1"/>
    </reaction>
</comment>
<dbReference type="EMBL" id="CP034346">
    <property type="protein sequence ID" value="AZS14855.1"/>
    <property type="molecule type" value="Genomic_DNA"/>
</dbReference>
<dbReference type="CDD" id="cd00560">
    <property type="entry name" value="PanC"/>
    <property type="match status" value="1"/>
</dbReference>
<dbReference type="InterPro" id="IPR042176">
    <property type="entry name" value="Pantoate_ligase_C"/>
</dbReference>
<gene>
    <name evidence="8" type="primary">panC</name>
    <name evidence="9" type="ORF">EI981_10535</name>
</gene>
<dbReference type="FunFam" id="3.40.50.620:FF:000013">
    <property type="entry name" value="Pantothenate synthetase"/>
    <property type="match status" value="1"/>
</dbReference>
<feature type="binding site" evidence="8">
    <location>
        <position position="67"/>
    </location>
    <ligand>
        <name>(R)-pantoate</name>
        <dbReference type="ChEBI" id="CHEBI:15980"/>
    </ligand>
</feature>
<feature type="binding site" evidence="8">
    <location>
        <begin position="36"/>
        <end position="43"/>
    </location>
    <ligand>
        <name>ATP</name>
        <dbReference type="ChEBI" id="CHEBI:30616"/>
    </ligand>
</feature>
<reference evidence="10" key="1">
    <citation type="submission" date="2018-12" db="EMBL/GenBank/DDBJ databases">
        <title>Complete genome sequence of Paenibacillus sp. MBLB1234.</title>
        <authorList>
            <person name="Nam Y.-D."/>
            <person name="Kang J."/>
            <person name="Chung W.-H."/>
            <person name="Park Y.S."/>
        </authorList>
    </citation>
    <scope>NUCLEOTIDE SEQUENCE [LARGE SCALE GENOMIC DNA]</scope>
    <source>
        <strain evidence="10">MBLB1234</strain>
    </source>
</reference>
<evidence type="ECO:0000313" key="10">
    <source>
        <dbReference type="Proteomes" id="UP000270678"/>
    </source>
</evidence>
<dbReference type="GO" id="GO:0005524">
    <property type="term" value="F:ATP binding"/>
    <property type="evidence" value="ECO:0007669"/>
    <property type="project" value="UniProtKB-KW"/>
</dbReference>
<dbReference type="PANTHER" id="PTHR21299:SF1">
    <property type="entry name" value="PANTOATE--BETA-ALANINE LIGASE"/>
    <property type="match status" value="1"/>
</dbReference>
<keyword evidence="3 8" id="KW-0436">Ligase</keyword>
<dbReference type="NCBIfam" id="TIGR00018">
    <property type="entry name" value="panC"/>
    <property type="match status" value="1"/>
</dbReference>
<feature type="binding site" evidence="8">
    <location>
        <position position="182"/>
    </location>
    <ligand>
        <name>ATP</name>
        <dbReference type="ChEBI" id="CHEBI:30616"/>
    </ligand>
</feature>
<dbReference type="AlphaFoldDB" id="A0A3Q9IAL3"/>
<keyword evidence="8" id="KW-0963">Cytoplasm</keyword>
<evidence type="ECO:0000256" key="7">
    <source>
        <dbReference type="ARBA" id="ARBA00048258"/>
    </source>
</evidence>
<evidence type="ECO:0000256" key="4">
    <source>
        <dbReference type="ARBA" id="ARBA00022655"/>
    </source>
</evidence>
<comment type="subcellular location">
    <subcellularLocation>
        <location evidence="8">Cytoplasm</location>
    </subcellularLocation>
</comment>
<evidence type="ECO:0000256" key="1">
    <source>
        <dbReference type="ARBA" id="ARBA00004990"/>
    </source>
</evidence>
<dbReference type="InterPro" id="IPR014729">
    <property type="entry name" value="Rossmann-like_a/b/a_fold"/>
</dbReference>
<dbReference type="GO" id="GO:0005829">
    <property type="term" value="C:cytosol"/>
    <property type="evidence" value="ECO:0007669"/>
    <property type="project" value="TreeGrafter"/>
</dbReference>
<dbReference type="GO" id="GO:0004592">
    <property type="term" value="F:pantoate-beta-alanine ligase activity"/>
    <property type="evidence" value="ECO:0007669"/>
    <property type="project" value="UniProtKB-UniRule"/>
</dbReference>
<keyword evidence="4 8" id="KW-0566">Pantothenate biosynthesis</keyword>
<evidence type="ECO:0000313" key="9">
    <source>
        <dbReference type="EMBL" id="AZS14855.1"/>
    </source>
</evidence>
<dbReference type="Proteomes" id="UP000270678">
    <property type="component" value="Chromosome"/>
</dbReference>
<dbReference type="NCBIfam" id="TIGR00125">
    <property type="entry name" value="cyt_tran_rel"/>
    <property type="match status" value="1"/>
</dbReference>
<comment type="subunit">
    <text evidence="8">Homodimer.</text>
</comment>
<feature type="binding site" evidence="8">
    <location>
        <begin position="153"/>
        <end position="156"/>
    </location>
    <ligand>
        <name>ATP</name>
        <dbReference type="ChEBI" id="CHEBI:30616"/>
    </ligand>
</feature>
<evidence type="ECO:0000256" key="6">
    <source>
        <dbReference type="ARBA" id="ARBA00022840"/>
    </source>
</evidence>
<feature type="binding site" evidence="8">
    <location>
        <position position="67"/>
    </location>
    <ligand>
        <name>beta-alanine</name>
        <dbReference type="ChEBI" id="CHEBI:57966"/>
    </ligand>
</feature>
<dbReference type="HAMAP" id="MF_00158">
    <property type="entry name" value="PanC"/>
    <property type="match status" value="1"/>
</dbReference>
<evidence type="ECO:0000256" key="5">
    <source>
        <dbReference type="ARBA" id="ARBA00022741"/>
    </source>
</evidence>
<dbReference type="SUPFAM" id="SSF52374">
    <property type="entry name" value="Nucleotidylyl transferase"/>
    <property type="match status" value="1"/>
</dbReference>
<dbReference type="Gene3D" id="3.40.50.620">
    <property type="entry name" value="HUPs"/>
    <property type="match status" value="1"/>
</dbReference>
<keyword evidence="6 8" id="KW-0067">ATP-binding</keyword>
<accession>A0A3Q9IAL3</accession>
<protein>
    <recommendedName>
        <fullName evidence="8">Pantothenate synthetase</fullName>
        <shortName evidence="8">PS</shortName>
        <ecNumber evidence="8">6.3.2.1</ecNumber>
    </recommendedName>
    <alternativeName>
        <fullName evidence="8">Pantoate--beta-alanine ligase</fullName>
    </alternativeName>
    <alternativeName>
        <fullName evidence="8">Pantoate-activating enzyme</fullName>
    </alternativeName>
</protein>
<dbReference type="Gene3D" id="3.30.1300.10">
    <property type="entry name" value="Pantoate-beta-alanine ligase, C-terminal domain"/>
    <property type="match status" value="1"/>
</dbReference>
<feature type="binding site" evidence="8">
    <location>
        <begin position="190"/>
        <end position="193"/>
    </location>
    <ligand>
        <name>ATP</name>
        <dbReference type="ChEBI" id="CHEBI:30616"/>
    </ligand>
</feature>
<name>A0A3Q9IAL3_9BACL</name>
<comment type="miscellaneous">
    <text evidence="8">The reaction proceeds by a bi uni uni bi ping pong mechanism.</text>
</comment>
<keyword evidence="5 8" id="KW-0547">Nucleotide-binding</keyword>
<dbReference type="InterPro" id="IPR004821">
    <property type="entry name" value="Cyt_trans-like"/>
</dbReference>
<evidence type="ECO:0000256" key="2">
    <source>
        <dbReference type="ARBA" id="ARBA00009256"/>
    </source>
</evidence>
<proteinExistence type="inferred from homology"/>
<dbReference type="Pfam" id="PF02569">
    <property type="entry name" value="Pantoate_ligase"/>
    <property type="match status" value="1"/>
</dbReference>
<dbReference type="OrthoDB" id="9773087at2"/>
<comment type="function">
    <text evidence="8">Catalyzes the condensation of pantoate with beta-alanine in an ATP-dependent reaction via a pantoyl-adenylate intermediate.</text>
</comment>
<evidence type="ECO:0000256" key="8">
    <source>
        <dbReference type="HAMAP-Rule" id="MF_00158"/>
    </source>
</evidence>
<comment type="similarity">
    <text evidence="2 8">Belongs to the pantothenate synthetase family.</text>
</comment>
<dbReference type="InterPro" id="IPR003721">
    <property type="entry name" value="Pantoate_ligase"/>
</dbReference>
<dbReference type="RefSeq" id="WP_126997899.1">
    <property type="nucleotide sequence ID" value="NZ_CP034346.1"/>
</dbReference>
<feature type="binding site" evidence="8">
    <location>
        <position position="159"/>
    </location>
    <ligand>
        <name>(R)-pantoate</name>
        <dbReference type="ChEBI" id="CHEBI:15980"/>
    </ligand>
</feature>
<dbReference type="EC" id="6.3.2.1" evidence="8"/>
<dbReference type="PANTHER" id="PTHR21299">
    <property type="entry name" value="CYTIDYLATE KINASE/PANTOATE-BETA-ALANINE LIGASE"/>
    <property type="match status" value="1"/>
</dbReference>
<organism evidence="9 10">
    <name type="scientific">Paenibacillus lutimineralis</name>
    <dbReference type="NCBI Taxonomy" id="2707005"/>
    <lineage>
        <taxon>Bacteria</taxon>
        <taxon>Bacillati</taxon>
        <taxon>Bacillota</taxon>
        <taxon>Bacilli</taxon>
        <taxon>Bacillales</taxon>
        <taxon>Paenibacillaceae</taxon>
        <taxon>Paenibacillus</taxon>
    </lineage>
</organism>
<comment type="pathway">
    <text evidence="1 8">Cofactor biosynthesis; (R)-pantothenate biosynthesis; (R)-pantothenate from (R)-pantoate and beta-alanine: step 1/1.</text>
</comment>
<dbReference type="GO" id="GO:0015940">
    <property type="term" value="P:pantothenate biosynthetic process"/>
    <property type="evidence" value="ECO:0007669"/>
    <property type="project" value="UniProtKB-UniRule"/>
</dbReference>
<sequence length="304" mass="33201">MKVFTAISELKEFLKSGRISAVREGKELQIGLVPTMGYLHEGHASLLRRARTENDLVVLSIFVNPIQFGPNEDLDRYPRDAERDLALAEHEGVDAVFMPSVEEMYPQPTKTKVAVAELTSKLCGATRPGHFDGVTTVVSKLFNIVAPNRAYFGQKDAQQVAVVAQMVKDLNFDIEIVPCPIVRENDGLALSSRNVYLSVGEHESALILSRSLKQLEADVYSGQATTVMEARQQLMQKIGSEPLAEIDYVEIAAFPGLTALQETNSLSSELKAHGAILVAVAVKFGTTRLIDNVLLTGKGEAIHV</sequence>
<feature type="active site" description="Proton donor" evidence="8">
    <location>
        <position position="43"/>
    </location>
</feature>